<proteinExistence type="predicted"/>
<accession>A0A9D4VCZ2</accession>
<gene>
    <name evidence="1" type="ORF">GOP47_0000122</name>
</gene>
<evidence type="ECO:0000313" key="2">
    <source>
        <dbReference type="Proteomes" id="UP000886520"/>
    </source>
</evidence>
<dbReference type="AlphaFoldDB" id="A0A9D4VCZ2"/>
<sequence>MVGKMGGKVVNGASACVDCLEPSTHNGQYSESTILYLLSPKLLDFLRRTRSPTKRVEPEATEISNICAC</sequence>
<evidence type="ECO:0000313" key="1">
    <source>
        <dbReference type="EMBL" id="KAI5083953.1"/>
    </source>
</evidence>
<reference evidence="1" key="1">
    <citation type="submission" date="2021-01" db="EMBL/GenBank/DDBJ databases">
        <title>Adiantum capillus-veneris genome.</title>
        <authorList>
            <person name="Fang Y."/>
            <person name="Liao Q."/>
        </authorList>
    </citation>
    <scope>NUCLEOTIDE SEQUENCE</scope>
    <source>
        <strain evidence="1">H3</strain>
        <tissue evidence="1">Leaf</tissue>
    </source>
</reference>
<name>A0A9D4VCZ2_ADICA</name>
<protein>
    <submittedName>
        <fullName evidence="1">Uncharacterized protein</fullName>
    </submittedName>
</protein>
<keyword evidence="2" id="KW-1185">Reference proteome</keyword>
<comment type="caution">
    <text evidence="1">The sequence shown here is derived from an EMBL/GenBank/DDBJ whole genome shotgun (WGS) entry which is preliminary data.</text>
</comment>
<organism evidence="1 2">
    <name type="scientific">Adiantum capillus-veneris</name>
    <name type="common">Maidenhair fern</name>
    <dbReference type="NCBI Taxonomy" id="13818"/>
    <lineage>
        <taxon>Eukaryota</taxon>
        <taxon>Viridiplantae</taxon>
        <taxon>Streptophyta</taxon>
        <taxon>Embryophyta</taxon>
        <taxon>Tracheophyta</taxon>
        <taxon>Polypodiopsida</taxon>
        <taxon>Polypodiidae</taxon>
        <taxon>Polypodiales</taxon>
        <taxon>Pteridineae</taxon>
        <taxon>Pteridaceae</taxon>
        <taxon>Vittarioideae</taxon>
        <taxon>Adiantum</taxon>
    </lineage>
</organism>
<dbReference type="Proteomes" id="UP000886520">
    <property type="component" value="Chromosome 1"/>
</dbReference>
<dbReference type="EMBL" id="JABFUD020000001">
    <property type="protein sequence ID" value="KAI5083953.1"/>
    <property type="molecule type" value="Genomic_DNA"/>
</dbReference>